<gene>
    <name evidence="4" type="ORF">COR50_18925</name>
</gene>
<feature type="domain" description="Bacterial surface antigen (D15)" evidence="3">
    <location>
        <begin position="125"/>
        <end position="289"/>
    </location>
</feature>
<dbReference type="OrthoDB" id="9771071at2"/>
<proteinExistence type="predicted"/>
<sequence length="390" mass="44806">MARSKLFFCFFSCWLIFFDVKGQDSLGRQEWKFSIKDSLDNAIDLSDWIINAKGFVPVPYIITEPAIGFGAAIAPVFMKKRTQPLSVLEHENIARIPPDITGAFGFYTDSKSWGVGAGRSSTIIKWKLRYKVFAGYLNMNLNFYKTIPVKGEVKYGANIRSIPAFLRLQKQVGLSNWYMGMQYLFVKTKAKLEQSILPDSLFKPKELDNTSSIPGILIEYDKRDNVFTPNSGIKAHFDANFSQEFFGSDFDYTHLNGYMYAYLPLGNQEKWVCGFRFDMQQVFGDIPFYFKPGLDLRGIPRGRYQGNTNILVETEQRWNVTHRWSAVFFTGAGKAFDAYDEFGDAGWEYNYGTGFRYLLARKFKLYMGADIAKGPEQWGFYIQFGSAWLK</sequence>
<evidence type="ECO:0000256" key="2">
    <source>
        <dbReference type="ARBA" id="ARBA00023136"/>
    </source>
</evidence>
<comment type="subcellular location">
    <subcellularLocation>
        <location evidence="1">Membrane</location>
    </subcellularLocation>
</comment>
<evidence type="ECO:0000313" key="5">
    <source>
        <dbReference type="Proteomes" id="UP000220133"/>
    </source>
</evidence>
<dbReference type="KEGG" id="cbae:COR50_18925"/>
<evidence type="ECO:0000259" key="3">
    <source>
        <dbReference type="Pfam" id="PF01103"/>
    </source>
</evidence>
<dbReference type="InterPro" id="IPR000184">
    <property type="entry name" value="Bac_surfAg_D15"/>
</dbReference>
<dbReference type="RefSeq" id="WP_098195444.1">
    <property type="nucleotide sequence ID" value="NZ_CP023777.1"/>
</dbReference>
<dbReference type="AlphaFoldDB" id="A0A291QYL9"/>
<dbReference type="EMBL" id="CP023777">
    <property type="protein sequence ID" value="ATL49076.1"/>
    <property type="molecule type" value="Genomic_DNA"/>
</dbReference>
<dbReference type="Proteomes" id="UP000220133">
    <property type="component" value="Chromosome"/>
</dbReference>
<keyword evidence="5" id="KW-1185">Reference proteome</keyword>
<name>A0A291QYL9_9BACT</name>
<evidence type="ECO:0000313" key="4">
    <source>
        <dbReference type="EMBL" id="ATL49076.1"/>
    </source>
</evidence>
<accession>A0A291QYL9</accession>
<dbReference type="GO" id="GO:0019867">
    <property type="term" value="C:outer membrane"/>
    <property type="evidence" value="ECO:0007669"/>
    <property type="project" value="InterPro"/>
</dbReference>
<protein>
    <recommendedName>
        <fullName evidence="3">Bacterial surface antigen (D15) domain-containing protein</fullName>
    </recommendedName>
</protein>
<reference evidence="4 5" key="1">
    <citation type="submission" date="2017-10" db="EMBL/GenBank/DDBJ databases">
        <title>Paenichitinophaga pekingensis gen. nov., sp. nov., isolated from activated sludge.</title>
        <authorList>
            <person name="Jin D."/>
            <person name="Kong X."/>
            <person name="Deng Y."/>
            <person name="Bai Z."/>
        </authorList>
    </citation>
    <scope>NUCLEOTIDE SEQUENCE [LARGE SCALE GENOMIC DNA]</scope>
    <source>
        <strain evidence="4 5">13</strain>
    </source>
</reference>
<dbReference type="Pfam" id="PF01103">
    <property type="entry name" value="Omp85"/>
    <property type="match status" value="1"/>
</dbReference>
<organism evidence="4 5">
    <name type="scientific">Chitinophaga caeni</name>
    <dbReference type="NCBI Taxonomy" id="2029983"/>
    <lineage>
        <taxon>Bacteria</taxon>
        <taxon>Pseudomonadati</taxon>
        <taxon>Bacteroidota</taxon>
        <taxon>Chitinophagia</taxon>
        <taxon>Chitinophagales</taxon>
        <taxon>Chitinophagaceae</taxon>
        <taxon>Chitinophaga</taxon>
    </lineage>
</organism>
<dbReference type="Gene3D" id="2.40.160.50">
    <property type="entry name" value="membrane protein fhac: a member of the omp85/tpsb transporter family"/>
    <property type="match status" value="1"/>
</dbReference>
<keyword evidence="2" id="KW-0472">Membrane</keyword>
<evidence type="ECO:0000256" key="1">
    <source>
        <dbReference type="ARBA" id="ARBA00004370"/>
    </source>
</evidence>